<dbReference type="eggNOG" id="ENOG502S3C1">
    <property type="taxonomic scope" value="Eukaryota"/>
</dbReference>
<protein>
    <submittedName>
        <fullName evidence="3">Uncharacterized protein</fullName>
    </submittedName>
</protein>
<keyword evidence="1" id="KW-0175">Coiled coil</keyword>
<dbReference type="PANTHER" id="PTHR37161">
    <property type="entry name" value="HDC10475"/>
    <property type="match status" value="1"/>
</dbReference>
<dbReference type="PANTHER" id="PTHR37161:SF2">
    <property type="entry name" value="AT11648P-RELATED"/>
    <property type="match status" value="1"/>
</dbReference>
<keyword evidence="4" id="KW-1185">Reference proteome</keyword>
<accession>B4Q2L7</accession>
<dbReference type="AlphaFoldDB" id="B4Q2L7"/>
<feature type="compositionally biased region" description="Basic and acidic residues" evidence="2">
    <location>
        <begin position="105"/>
        <end position="162"/>
    </location>
</feature>
<dbReference type="Proteomes" id="UP000002282">
    <property type="component" value="Chromosome X"/>
</dbReference>
<dbReference type="Pfam" id="PF05335">
    <property type="entry name" value="DUF745"/>
    <property type="match status" value="1"/>
</dbReference>
<reference evidence="3 4" key="1">
    <citation type="journal article" date="2007" name="Nature">
        <title>Evolution of genes and genomes on the Drosophila phylogeny.</title>
        <authorList>
            <consortium name="Drosophila 12 Genomes Consortium"/>
            <person name="Clark A.G."/>
            <person name="Eisen M.B."/>
            <person name="Smith D.R."/>
            <person name="Bergman C.M."/>
            <person name="Oliver B."/>
            <person name="Markow T.A."/>
            <person name="Kaufman T.C."/>
            <person name="Kellis M."/>
            <person name="Gelbart W."/>
            <person name="Iyer V.N."/>
            <person name="Pollard D.A."/>
            <person name="Sackton T.B."/>
            <person name="Larracuente A.M."/>
            <person name="Singh N.D."/>
            <person name="Abad J.P."/>
            <person name="Abt D.N."/>
            <person name="Adryan B."/>
            <person name="Aguade M."/>
            <person name="Akashi H."/>
            <person name="Anderson W.W."/>
            <person name="Aquadro C.F."/>
            <person name="Ardell D.H."/>
            <person name="Arguello R."/>
            <person name="Artieri C.G."/>
            <person name="Barbash D.A."/>
            <person name="Barker D."/>
            <person name="Barsanti P."/>
            <person name="Batterham P."/>
            <person name="Batzoglou S."/>
            <person name="Begun D."/>
            <person name="Bhutkar A."/>
            <person name="Blanco E."/>
            <person name="Bosak S.A."/>
            <person name="Bradley R.K."/>
            <person name="Brand A.D."/>
            <person name="Brent M.R."/>
            <person name="Brooks A.N."/>
            <person name="Brown R.H."/>
            <person name="Butlin R.K."/>
            <person name="Caggese C."/>
            <person name="Calvi B.R."/>
            <person name="Bernardo de Carvalho A."/>
            <person name="Caspi A."/>
            <person name="Castrezana S."/>
            <person name="Celniker S.E."/>
            <person name="Chang J.L."/>
            <person name="Chapple C."/>
            <person name="Chatterji S."/>
            <person name="Chinwalla A."/>
            <person name="Civetta A."/>
            <person name="Clifton S.W."/>
            <person name="Comeron J.M."/>
            <person name="Costello J.C."/>
            <person name="Coyne J.A."/>
            <person name="Daub J."/>
            <person name="David R.G."/>
            <person name="Delcher A.L."/>
            <person name="Delehaunty K."/>
            <person name="Do C.B."/>
            <person name="Ebling H."/>
            <person name="Edwards K."/>
            <person name="Eickbush T."/>
            <person name="Evans J.D."/>
            <person name="Filipski A."/>
            <person name="Findeiss S."/>
            <person name="Freyhult E."/>
            <person name="Fulton L."/>
            <person name="Fulton R."/>
            <person name="Garcia A.C."/>
            <person name="Gardiner A."/>
            <person name="Garfield D.A."/>
            <person name="Garvin B.E."/>
            <person name="Gibson G."/>
            <person name="Gilbert D."/>
            <person name="Gnerre S."/>
            <person name="Godfrey J."/>
            <person name="Good R."/>
            <person name="Gotea V."/>
            <person name="Gravely B."/>
            <person name="Greenberg A.J."/>
            <person name="Griffiths-Jones S."/>
            <person name="Gross S."/>
            <person name="Guigo R."/>
            <person name="Gustafson E.A."/>
            <person name="Haerty W."/>
            <person name="Hahn M.W."/>
            <person name="Halligan D.L."/>
            <person name="Halpern A.L."/>
            <person name="Halter G.M."/>
            <person name="Han M.V."/>
            <person name="Heger A."/>
            <person name="Hillier L."/>
            <person name="Hinrichs A.S."/>
            <person name="Holmes I."/>
            <person name="Hoskins R.A."/>
            <person name="Hubisz M.J."/>
            <person name="Hultmark D."/>
            <person name="Huntley M.A."/>
            <person name="Jaffe D.B."/>
            <person name="Jagadeeshan S."/>
            <person name="Jeck W.R."/>
            <person name="Johnson J."/>
            <person name="Jones C.D."/>
            <person name="Jordan W.C."/>
            <person name="Karpen G.H."/>
            <person name="Kataoka E."/>
            <person name="Keightley P.D."/>
            <person name="Kheradpour P."/>
            <person name="Kirkness E.F."/>
            <person name="Koerich L.B."/>
            <person name="Kristiansen K."/>
            <person name="Kudrna D."/>
            <person name="Kulathinal R.J."/>
            <person name="Kumar S."/>
            <person name="Kwok R."/>
            <person name="Lander E."/>
            <person name="Langley C.H."/>
            <person name="Lapoint R."/>
            <person name="Lazzaro B.P."/>
            <person name="Lee S.J."/>
            <person name="Levesque L."/>
            <person name="Li R."/>
            <person name="Lin C.F."/>
            <person name="Lin M.F."/>
            <person name="Lindblad-Toh K."/>
            <person name="Llopart A."/>
            <person name="Long M."/>
            <person name="Low L."/>
            <person name="Lozovsky E."/>
            <person name="Lu J."/>
            <person name="Luo M."/>
            <person name="Machado C.A."/>
            <person name="Makalowski W."/>
            <person name="Marzo M."/>
            <person name="Matsuda M."/>
            <person name="Matzkin L."/>
            <person name="McAllister B."/>
            <person name="McBride C.S."/>
            <person name="McKernan B."/>
            <person name="McKernan K."/>
            <person name="Mendez-Lago M."/>
            <person name="Minx P."/>
            <person name="Mollenhauer M.U."/>
            <person name="Montooth K."/>
            <person name="Mount S.M."/>
            <person name="Mu X."/>
            <person name="Myers E."/>
            <person name="Negre B."/>
            <person name="Newfeld S."/>
            <person name="Nielsen R."/>
            <person name="Noor M.A."/>
            <person name="O'Grady P."/>
            <person name="Pachter L."/>
            <person name="Papaceit M."/>
            <person name="Parisi M.J."/>
            <person name="Parisi M."/>
            <person name="Parts L."/>
            <person name="Pedersen J.S."/>
            <person name="Pesole G."/>
            <person name="Phillippy A.M."/>
            <person name="Ponting C.P."/>
            <person name="Pop M."/>
            <person name="Porcelli D."/>
            <person name="Powell J.R."/>
            <person name="Prohaska S."/>
            <person name="Pruitt K."/>
            <person name="Puig M."/>
            <person name="Quesneville H."/>
            <person name="Ram K.R."/>
            <person name="Rand D."/>
            <person name="Rasmussen M.D."/>
            <person name="Reed L.K."/>
            <person name="Reenan R."/>
            <person name="Reily A."/>
            <person name="Remington K.A."/>
            <person name="Rieger T.T."/>
            <person name="Ritchie M.G."/>
            <person name="Robin C."/>
            <person name="Rogers Y.H."/>
            <person name="Rohde C."/>
            <person name="Rozas J."/>
            <person name="Rubenfield M.J."/>
            <person name="Ruiz A."/>
            <person name="Russo S."/>
            <person name="Salzberg S.L."/>
            <person name="Sanchez-Gracia A."/>
            <person name="Saranga D.J."/>
            <person name="Sato H."/>
            <person name="Schaeffer S.W."/>
            <person name="Schatz M.C."/>
            <person name="Schlenke T."/>
            <person name="Schwartz R."/>
            <person name="Segarra C."/>
            <person name="Singh R.S."/>
            <person name="Sirot L."/>
            <person name="Sirota M."/>
            <person name="Sisneros N.B."/>
            <person name="Smith C.D."/>
            <person name="Smith T.F."/>
            <person name="Spieth J."/>
            <person name="Stage D.E."/>
            <person name="Stark A."/>
            <person name="Stephan W."/>
            <person name="Strausberg R.L."/>
            <person name="Strempel S."/>
            <person name="Sturgill D."/>
            <person name="Sutton G."/>
            <person name="Sutton G.G."/>
            <person name="Tao W."/>
            <person name="Teichmann S."/>
            <person name="Tobari Y.N."/>
            <person name="Tomimura Y."/>
            <person name="Tsolas J.M."/>
            <person name="Valente V.L."/>
            <person name="Venter E."/>
            <person name="Venter J.C."/>
            <person name="Vicario S."/>
            <person name="Vieira F.G."/>
            <person name="Vilella A.J."/>
            <person name="Villasante A."/>
            <person name="Walenz B."/>
            <person name="Wang J."/>
            <person name="Wasserman M."/>
            <person name="Watts T."/>
            <person name="Wilson D."/>
            <person name="Wilson R.K."/>
            <person name="Wing R.A."/>
            <person name="Wolfner M.F."/>
            <person name="Wong A."/>
            <person name="Wong G.K."/>
            <person name="Wu C.I."/>
            <person name="Wu G."/>
            <person name="Yamamoto D."/>
            <person name="Yang H.P."/>
            <person name="Yang S.P."/>
            <person name="Yorke J.A."/>
            <person name="Yoshida K."/>
            <person name="Zdobnov E."/>
            <person name="Zhang P."/>
            <person name="Zhang Y."/>
            <person name="Zimin A.V."/>
            <person name="Baldwin J."/>
            <person name="Abdouelleil A."/>
            <person name="Abdulkadir J."/>
            <person name="Abebe A."/>
            <person name="Abera B."/>
            <person name="Abreu J."/>
            <person name="Acer S.C."/>
            <person name="Aftuck L."/>
            <person name="Alexander A."/>
            <person name="An P."/>
            <person name="Anderson E."/>
            <person name="Anderson S."/>
            <person name="Arachi H."/>
            <person name="Azer M."/>
            <person name="Bachantsang P."/>
            <person name="Barry A."/>
            <person name="Bayul T."/>
            <person name="Berlin A."/>
            <person name="Bessette D."/>
            <person name="Bloom T."/>
            <person name="Blye J."/>
            <person name="Boguslavskiy L."/>
            <person name="Bonnet C."/>
            <person name="Boukhgalter B."/>
            <person name="Bourzgui I."/>
            <person name="Brown A."/>
            <person name="Cahill P."/>
            <person name="Channer S."/>
            <person name="Cheshatsang Y."/>
            <person name="Chuda L."/>
            <person name="Citroen M."/>
            <person name="Collymore A."/>
            <person name="Cooke P."/>
            <person name="Costello M."/>
            <person name="D'Aco K."/>
            <person name="Daza R."/>
            <person name="De Haan G."/>
            <person name="DeGray S."/>
            <person name="DeMaso C."/>
            <person name="Dhargay N."/>
            <person name="Dooley K."/>
            <person name="Dooley E."/>
            <person name="Doricent M."/>
            <person name="Dorje P."/>
            <person name="Dorjee K."/>
            <person name="Dupes A."/>
            <person name="Elong R."/>
            <person name="Falk J."/>
            <person name="Farina A."/>
            <person name="Faro S."/>
            <person name="Ferguson D."/>
            <person name="Fisher S."/>
            <person name="Foley C.D."/>
            <person name="Franke A."/>
            <person name="Friedrich D."/>
            <person name="Gadbois L."/>
            <person name="Gearin G."/>
            <person name="Gearin C.R."/>
            <person name="Giannoukos G."/>
            <person name="Goode T."/>
            <person name="Graham J."/>
            <person name="Grandbois E."/>
            <person name="Grewal S."/>
            <person name="Gyaltsen K."/>
            <person name="Hafez N."/>
            <person name="Hagos B."/>
            <person name="Hall J."/>
            <person name="Henson C."/>
            <person name="Hollinger A."/>
            <person name="Honan T."/>
            <person name="Huard M.D."/>
            <person name="Hughes L."/>
            <person name="Hurhula B."/>
            <person name="Husby M.E."/>
            <person name="Kamat A."/>
            <person name="Kanga B."/>
            <person name="Kashin S."/>
            <person name="Khazanovich D."/>
            <person name="Kisner P."/>
            <person name="Lance K."/>
            <person name="Lara M."/>
            <person name="Lee W."/>
            <person name="Lennon N."/>
            <person name="Letendre F."/>
            <person name="LeVine R."/>
            <person name="Lipovsky A."/>
            <person name="Liu X."/>
            <person name="Liu J."/>
            <person name="Liu S."/>
            <person name="Lokyitsang T."/>
            <person name="Lokyitsang Y."/>
            <person name="Lubonja R."/>
            <person name="Lui A."/>
            <person name="MacDonald P."/>
            <person name="Magnisalis V."/>
            <person name="Maru K."/>
            <person name="Matthews C."/>
            <person name="McCusker W."/>
            <person name="McDonough S."/>
            <person name="Mehta T."/>
            <person name="Meldrim J."/>
            <person name="Meneus L."/>
            <person name="Mihai O."/>
            <person name="Mihalev A."/>
            <person name="Mihova T."/>
            <person name="Mittelman R."/>
            <person name="Mlenga V."/>
            <person name="Montmayeur A."/>
            <person name="Mulrain L."/>
            <person name="Navidi A."/>
            <person name="Naylor J."/>
            <person name="Negash T."/>
            <person name="Nguyen T."/>
            <person name="Nguyen N."/>
            <person name="Nicol R."/>
            <person name="Norbu C."/>
            <person name="Norbu N."/>
            <person name="Novod N."/>
            <person name="O'Neill B."/>
            <person name="Osman S."/>
            <person name="Markiewicz E."/>
            <person name="Oyono O.L."/>
            <person name="Patti C."/>
            <person name="Phunkhang P."/>
            <person name="Pierre F."/>
            <person name="Priest M."/>
            <person name="Raghuraman S."/>
            <person name="Rege F."/>
            <person name="Reyes R."/>
            <person name="Rise C."/>
            <person name="Rogov P."/>
            <person name="Ross K."/>
            <person name="Ryan E."/>
            <person name="Settipalli S."/>
            <person name="Shea T."/>
            <person name="Sherpa N."/>
            <person name="Shi L."/>
            <person name="Shih D."/>
            <person name="Sparrow T."/>
            <person name="Spaulding J."/>
            <person name="Stalker J."/>
            <person name="Stange-Thomann N."/>
            <person name="Stavropoulos S."/>
            <person name="Stone C."/>
            <person name="Strader C."/>
            <person name="Tesfaye S."/>
            <person name="Thomson T."/>
            <person name="Thoulutsang Y."/>
            <person name="Thoulutsang D."/>
            <person name="Topham K."/>
            <person name="Topping I."/>
            <person name="Tsamla T."/>
            <person name="Vassiliev H."/>
            <person name="Vo A."/>
            <person name="Wangchuk T."/>
            <person name="Wangdi T."/>
            <person name="Weiand M."/>
            <person name="Wilkinson J."/>
            <person name="Wilson A."/>
            <person name="Yadav S."/>
            <person name="Young G."/>
            <person name="Yu Q."/>
            <person name="Zembek L."/>
            <person name="Zhong D."/>
            <person name="Zimmer A."/>
            <person name="Zwirko Z."/>
            <person name="Jaffe D.B."/>
            <person name="Alvarez P."/>
            <person name="Brockman W."/>
            <person name="Butler J."/>
            <person name="Chin C."/>
            <person name="Gnerre S."/>
            <person name="Grabherr M."/>
            <person name="Kleber M."/>
            <person name="Mauceli E."/>
            <person name="MacCallum I."/>
        </authorList>
    </citation>
    <scope>NUCLEOTIDE SEQUENCE [LARGE SCALE GENOMIC DNA]</scope>
    <source>
        <strain evidence="4">Tai18E2 / Tucson 14021-0261.01</strain>
    </source>
</reference>
<feature type="region of interest" description="Disordered" evidence="2">
    <location>
        <begin position="80"/>
        <end position="174"/>
    </location>
</feature>
<name>B4Q2L7_DROYA</name>
<dbReference type="SMR" id="B4Q2L7"/>
<dbReference type="InterPro" id="IPR007999">
    <property type="entry name" value="DUF745"/>
</dbReference>
<reference evidence="3 4" key="2">
    <citation type="journal article" date="2007" name="PLoS Biol.">
        <title>Principles of genome evolution in the Drosophila melanogaster species group.</title>
        <authorList>
            <person name="Ranz J.M."/>
            <person name="Maurin D."/>
            <person name="Chan Y.S."/>
            <person name="von Grotthuss M."/>
            <person name="Hillier L.W."/>
            <person name="Roote J."/>
            <person name="Ashburner M."/>
            <person name="Bergman C.M."/>
        </authorList>
    </citation>
    <scope>NUCLEOTIDE SEQUENCE [LARGE SCALE GENOMIC DNA]</scope>
    <source>
        <strain evidence="4">Tai18E2 / Tucson 14021-0261.01</strain>
    </source>
</reference>
<proteinExistence type="predicted"/>
<dbReference type="KEGG" id="dya:Dyak_GE17695"/>
<dbReference type="HOGENOM" id="CLU_776754_0_0_1"/>
<evidence type="ECO:0000313" key="4">
    <source>
        <dbReference type="Proteomes" id="UP000002282"/>
    </source>
</evidence>
<organism evidence="3 4">
    <name type="scientific">Drosophila yakuba</name>
    <name type="common">Fruit fly</name>
    <dbReference type="NCBI Taxonomy" id="7245"/>
    <lineage>
        <taxon>Eukaryota</taxon>
        <taxon>Metazoa</taxon>
        <taxon>Ecdysozoa</taxon>
        <taxon>Arthropoda</taxon>
        <taxon>Hexapoda</taxon>
        <taxon>Insecta</taxon>
        <taxon>Pterygota</taxon>
        <taxon>Neoptera</taxon>
        <taxon>Endopterygota</taxon>
        <taxon>Diptera</taxon>
        <taxon>Brachycera</taxon>
        <taxon>Muscomorpha</taxon>
        <taxon>Ephydroidea</taxon>
        <taxon>Drosophilidae</taxon>
        <taxon>Drosophila</taxon>
        <taxon>Sophophora</taxon>
    </lineage>
</organism>
<gene>
    <name evidence="3" type="primary">Dyak\GE17695</name>
    <name evidence="3" type="synonym">dyak_GLEANR_19002</name>
    <name evidence="3" type="synonym">GE17695</name>
    <name evidence="3" type="ORF">Dyak_GE17695</name>
</gene>
<evidence type="ECO:0000313" key="3">
    <source>
        <dbReference type="EMBL" id="EDX02658.2"/>
    </source>
</evidence>
<dbReference type="OrthoDB" id="7872872at2759"/>
<dbReference type="EMBL" id="CM000162">
    <property type="protein sequence ID" value="EDX02658.2"/>
    <property type="molecule type" value="Genomic_DNA"/>
</dbReference>
<evidence type="ECO:0000256" key="1">
    <source>
        <dbReference type="SAM" id="Coils"/>
    </source>
</evidence>
<evidence type="ECO:0000256" key="2">
    <source>
        <dbReference type="SAM" id="MobiDB-lite"/>
    </source>
</evidence>
<feature type="coiled-coil region" evidence="1">
    <location>
        <begin position="295"/>
        <end position="336"/>
    </location>
</feature>
<sequence>MIYSFKQILKQQPASLPSNSVSKMNIFPPYTVLLISLRILSVHAMSFDLPYYGYNSYLDGYLDNANDDIFPEELNCEGDGSAAATMEPPPLLGCTTRSSYPSGCENREKCDKDRDRDREKDRDCDRDRDGDRERDWDRNRNGNRDRDRDKDRDNDRNRDRNNYDSSESDTNKSRLKATHIAQNAAQVAKAANDAQAAAAMDASRQVKMQLADKAICAARAADAVLEGKLAIVDNYAREIREAEAVVEQVSSSLEVSETNVDAACAVAKAAELQAASFRALVEQTRGTLSDLDGLMEQSNGDLEEKSQMLAAAKARGDRLARQVAQARSEYEQVREAACRAASAAVEAKQKVTAGILLPTPTAAPVPRPQDGCGHALDSNTCNALLELYRQRRRQQQRLRREKLLKGMDRYREPSLYGDHSFYPMRSLY</sequence>